<protein>
    <submittedName>
        <fullName evidence="1">Uncharacterized protein</fullName>
    </submittedName>
</protein>
<dbReference type="OrthoDB" id="5984372at2759"/>
<proteinExistence type="predicted"/>
<gene>
    <name evidence="1" type="ORF">PACLA_8A081055</name>
</gene>
<sequence>MSLKDNIAFLFLFSVLGKVTLSECEVVLVNRSRIDSFRVGKSGCTNDTSVCPSSATCQSDGSCQCKSSTPTYRNPVIKTDGEIALVYGDSYGCVNNLFINIRFRNAPAFCPFSPFQVIPYSNHDPATKFTHGDPNVELKSCSLRKAWAEFPDNATEMELPEWLDETYVDLKVTSNILRFKWKRSVPHLQGTIITFNLRCNRGSGGFESNCLRAKVLAQWKSVKPLTCLVANWWDSFDREGWSNCSDKNLFITGVFRNHELIGQFIYLIEYARCCSSIPAFKGQSSDCKIANWRASLDRNNQWSFCPSGYFLNGLYRTSGHSLHYIEKGRCCRPSNHPDRYGSCYNEDIAVSFNTEGWSSCSKAGYYITGVYRGSGEDTLDNIDKFKCCQMAIDAVSEPSEPTVTISQPKSPQTTTNEYSPVTVITVTPKTKIPASSDEESSGSNISNKIFIALFCTVLVVIVFLGIVVGCLWKKLRRNQDNNVNMRVLEMQTTDEQSGAASRNDVSPHEIVIDTGVNNNGASFTTSGNNNYENSSAIYEEANYQPLQRNL</sequence>
<evidence type="ECO:0000313" key="1">
    <source>
        <dbReference type="EMBL" id="CAB3994031.1"/>
    </source>
</evidence>
<evidence type="ECO:0000313" key="2">
    <source>
        <dbReference type="Proteomes" id="UP001152795"/>
    </source>
</evidence>
<reference evidence="1" key="1">
    <citation type="submission" date="2020-04" db="EMBL/GenBank/DDBJ databases">
        <authorList>
            <person name="Alioto T."/>
            <person name="Alioto T."/>
            <person name="Gomez Garrido J."/>
        </authorList>
    </citation>
    <scope>NUCLEOTIDE SEQUENCE</scope>
    <source>
        <strain evidence="1">A484AB</strain>
    </source>
</reference>
<accession>A0A7D9HVU9</accession>
<dbReference type="EMBL" id="CACRXK020002377">
    <property type="protein sequence ID" value="CAB3994031.1"/>
    <property type="molecule type" value="Genomic_DNA"/>
</dbReference>
<name>A0A7D9HVU9_PARCT</name>
<comment type="caution">
    <text evidence="1">The sequence shown here is derived from an EMBL/GenBank/DDBJ whole genome shotgun (WGS) entry which is preliminary data.</text>
</comment>
<keyword evidence="2" id="KW-1185">Reference proteome</keyword>
<dbReference type="AlphaFoldDB" id="A0A7D9HVU9"/>
<dbReference type="Proteomes" id="UP001152795">
    <property type="component" value="Unassembled WGS sequence"/>
</dbReference>
<organism evidence="1 2">
    <name type="scientific">Paramuricea clavata</name>
    <name type="common">Red gorgonian</name>
    <name type="synonym">Violescent sea-whip</name>
    <dbReference type="NCBI Taxonomy" id="317549"/>
    <lineage>
        <taxon>Eukaryota</taxon>
        <taxon>Metazoa</taxon>
        <taxon>Cnidaria</taxon>
        <taxon>Anthozoa</taxon>
        <taxon>Octocorallia</taxon>
        <taxon>Malacalcyonacea</taxon>
        <taxon>Plexauridae</taxon>
        <taxon>Paramuricea</taxon>
    </lineage>
</organism>